<name>A0A165EV01_9BASI</name>
<reference evidence="2 3" key="1">
    <citation type="journal article" date="2016" name="Mol. Biol. Evol.">
        <title>Comparative Genomics of Early-Diverging Mushroom-Forming Fungi Provides Insights into the Origins of Lignocellulose Decay Capabilities.</title>
        <authorList>
            <person name="Nagy L.G."/>
            <person name="Riley R."/>
            <person name="Tritt A."/>
            <person name="Adam C."/>
            <person name="Daum C."/>
            <person name="Floudas D."/>
            <person name="Sun H."/>
            <person name="Yadav J.S."/>
            <person name="Pangilinan J."/>
            <person name="Larsson K.H."/>
            <person name="Matsuura K."/>
            <person name="Barry K."/>
            <person name="Labutti K."/>
            <person name="Kuo R."/>
            <person name="Ohm R.A."/>
            <person name="Bhattacharya S.S."/>
            <person name="Shirouzu T."/>
            <person name="Yoshinaga Y."/>
            <person name="Martin F.M."/>
            <person name="Grigoriev I.V."/>
            <person name="Hibbett D.S."/>
        </authorList>
    </citation>
    <scope>NUCLEOTIDE SEQUENCE [LARGE SCALE GENOMIC DNA]</scope>
    <source>
        <strain evidence="2 3">HHB12733</strain>
    </source>
</reference>
<evidence type="ECO:0000313" key="2">
    <source>
        <dbReference type="EMBL" id="KZT55576.1"/>
    </source>
</evidence>
<protein>
    <submittedName>
        <fullName evidence="2">Uncharacterized protein</fullName>
    </submittedName>
</protein>
<feature type="region of interest" description="Disordered" evidence="1">
    <location>
        <begin position="28"/>
        <end position="97"/>
    </location>
</feature>
<evidence type="ECO:0000256" key="1">
    <source>
        <dbReference type="SAM" id="MobiDB-lite"/>
    </source>
</evidence>
<feature type="compositionally biased region" description="Basic and acidic residues" evidence="1">
    <location>
        <begin position="41"/>
        <end position="50"/>
    </location>
</feature>
<dbReference type="AlphaFoldDB" id="A0A165EV01"/>
<evidence type="ECO:0000313" key="3">
    <source>
        <dbReference type="Proteomes" id="UP000076842"/>
    </source>
</evidence>
<gene>
    <name evidence="2" type="ORF">CALCODRAFT_345352</name>
</gene>
<accession>A0A165EV01</accession>
<organism evidence="2 3">
    <name type="scientific">Calocera cornea HHB12733</name>
    <dbReference type="NCBI Taxonomy" id="1353952"/>
    <lineage>
        <taxon>Eukaryota</taxon>
        <taxon>Fungi</taxon>
        <taxon>Dikarya</taxon>
        <taxon>Basidiomycota</taxon>
        <taxon>Agaricomycotina</taxon>
        <taxon>Dacrymycetes</taxon>
        <taxon>Dacrymycetales</taxon>
        <taxon>Dacrymycetaceae</taxon>
        <taxon>Calocera</taxon>
    </lineage>
</organism>
<sequence>MGNRCELIWRWGGWVSVGAREPCADRTGTGWAGLRWTGRQGGRDGAERGCGKQHCTRTHPPGGKGRRSDVRGDYLAPAPTGPGRAHPPTAGGCSETRRARLRLRLRLQLRLTTD</sequence>
<dbReference type="InParanoid" id="A0A165EV01"/>
<dbReference type="Proteomes" id="UP000076842">
    <property type="component" value="Unassembled WGS sequence"/>
</dbReference>
<keyword evidence="3" id="KW-1185">Reference proteome</keyword>
<dbReference type="EMBL" id="KV423992">
    <property type="protein sequence ID" value="KZT55576.1"/>
    <property type="molecule type" value="Genomic_DNA"/>
</dbReference>
<proteinExistence type="predicted"/>